<evidence type="ECO:0000256" key="3">
    <source>
        <dbReference type="ARBA" id="ARBA00023125"/>
    </source>
</evidence>
<dbReference type="Gene3D" id="1.10.357.10">
    <property type="entry name" value="Tetracycline Repressor, domain 2"/>
    <property type="match status" value="1"/>
</dbReference>
<comment type="caution">
    <text evidence="7">The sequence shown here is derived from an EMBL/GenBank/DDBJ whole genome shotgun (WGS) entry which is preliminary data.</text>
</comment>
<proteinExistence type="predicted"/>
<dbReference type="InterPro" id="IPR039538">
    <property type="entry name" value="BetI_C"/>
</dbReference>
<feature type="domain" description="HTH tetR-type" evidence="6">
    <location>
        <begin position="38"/>
        <end position="98"/>
    </location>
</feature>
<keyword evidence="3 5" id="KW-0238">DNA-binding</keyword>
<dbReference type="InterPro" id="IPR050109">
    <property type="entry name" value="HTH-type_TetR-like_transc_reg"/>
</dbReference>
<dbReference type="InterPro" id="IPR036271">
    <property type="entry name" value="Tet_transcr_reg_TetR-rel_C_sf"/>
</dbReference>
<evidence type="ECO:0000256" key="4">
    <source>
        <dbReference type="ARBA" id="ARBA00023163"/>
    </source>
</evidence>
<dbReference type="SUPFAM" id="SSF48498">
    <property type="entry name" value="Tetracyclin repressor-like, C-terminal domain"/>
    <property type="match status" value="1"/>
</dbReference>
<organism evidence="7 8">
    <name type="scientific">Nocardia panacis</name>
    <dbReference type="NCBI Taxonomy" id="2340916"/>
    <lineage>
        <taxon>Bacteria</taxon>
        <taxon>Bacillati</taxon>
        <taxon>Actinomycetota</taxon>
        <taxon>Actinomycetes</taxon>
        <taxon>Mycobacteriales</taxon>
        <taxon>Nocardiaceae</taxon>
        <taxon>Nocardia</taxon>
    </lineage>
</organism>
<name>A0A3A4L857_9NOCA</name>
<dbReference type="EMBL" id="QZFU01000010">
    <property type="protein sequence ID" value="RJO79231.1"/>
    <property type="molecule type" value="Genomic_DNA"/>
</dbReference>
<keyword evidence="8" id="KW-1185">Reference proteome</keyword>
<keyword evidence="4" id="KW-0804">Transcription</keyword>
<dbReference type="PANTHER" id="PTHR30055">
    <property type="entry name" value="HTH-TYPE TRANSCRIPTIONAL REGULATOR RUTR"/>
    <property type="match status" value="1"/>
</dbReference>
<evidence type="ECO:0000256" key="2">
    <source>
        <dbReference type="ARBA" id="ARBA00023015"/>
    </source>
</evidence>
<dbReference type="PROSITE" id="PS50977">
    <property type="entry name" value="HTH_TETR_2"/>
    <property type="match status" value="1"/>
</dbReference>
<evidence type="ECO:0000313" key="8">
    <source>
        <dbReference type="Proteomes" id="UP000266677"/>
    </source>
</evidence>
<dbReference type="Pfam" id="PF13977">
    <property type="entry name" value="TetR_C_6"/>
    <property type="match status" value="1"/>
</dbReference>
<sequence>MTVPPLGTRWVFAAVRWCLDAGEERSSMAVRPAATRVLDRRGQLLDRLSDAIAETGIEGVSIRDLAARANVSIGTVQYHFATKTDLLVCAWHHAQTNLRVRQGGIAELGPREQLIGRIEALLPPSPEDRLSRLALAMSTRATHDRRIAELHSEHRRESEVIFARLLARTNRGRLAESRDAAAELLALLDGLSMAVLTGPTRVSPDRARRIARDWIRAWLAG</sequence>
<accession>A0A3A4L857</accession>
<dbReference type="AlphaFoldDB" id="A0A3A4L857"/>
<dbReference type="PANTHER" id="PTHR30055:SF234">
    <property type="entry name" value="HTH-TYPE TRANSCRIPTIONAL REGULATOR BETI"/>
    <property type="match status" value="1"/>
</dbReference>
<protein>
    <submittedName>
        <fullName evidence="7">TetR/AcrR family transcriptional regulator</fullName>
    </submittedName>
</protein>
<evidence type="ECO:0000313" key="7">
    <source>
        <dbReference type="EMBL" id="RJO79231.1"/>
    </source>
</evidence>
<gene>
    <name evidence="7" type="ORF">D5S18_02520</name>
</gene>
<dbReference type="InterPro" id="IPR001647">
    <property type="entry name" value="HTH_TetR"/>
</dbReference>
<dbReference type="GO" id="GO:0000976">
    <property type="term" value="F:transcription cis-regulatory region binding"/>
    <property type="evidence" value="ECO:0007669"/>
    <property type="project" value="TreeGrafter"/>
</dbReference>
<dbReference type="Proteomes" id="UP000266677">
    <property type="component" value="Unassembled WGS sequence"/>
</dbReference>
<evidence type="ECO:0000256" key="1">
    <source>
        <dbReference type="ARBA" id="ARBA00022491"/>
    </source>
</evidence>
<reference evidence="7 8" key="1">
    <citation type="submission" date="2018-09" db="EMBL/GenBank/DDBJ databases">
        <title>YIM PH21274 draft genome.</title>
        <authorList>
            <person name="Miao C."/>
        </authorList>
    </citation>
    <scope>NUCLEOTIDE SEQUENCE [LARGE SCALE GENOMIC DNA]</scope>
    <source>
        <strain evidence="7 8">YIM PH 21724</strain>
    </source>
</reference>
<dbReference type="GO" id="GO:0003700">
    <property type="term" value="F:DNA-binding transcription factor activity"/>
    <property type="evidence" value="ECO:0007669"/>
    <property type="project" value="TreeGrafter"/>
</dbReference>
<keyword evidence="2" id="KW-0805">Transcription regulation</keyword>
<keyword evidence="1" id="KW-0678">Repressor</keyword>
<evidence type="ECO:0000256" key="5">
    <source>
        <dbReference type="PROSITE-ProRule" id="PRU00335"/>
    </source>
</evidence>
<evidence type="ECO:0000259" key="6">
    <source>
        <dbReference type="PROSITE" id="PS50977"/>
    </source>
</evidence>
<feature type="DNA-binding region" description="H-T-H motif" evidence="5">
    <location>
        <begin position="61"/>
        <end position="80"/>
    </location>
</feature>
<dbReference type="SUPFAM" id="SSF46689">
    <property type="entry name" value="Homeodomain-like"/>
    <property type="match status" value="1"/>
</dbReference>
<dbReference type="InterPro" id="IPR009057">
    <property type="entry name" value="Homeodomain-like_sf"/>
</dbReference>
<dbReference type="Pfam" id="PF00440">
    <property type="entry name" value="TetR_N"/>
    <property type="match status" value="1"/>
</dbReference>